<sequence>MEKIREYFQKEVQITDEDWKIFSSKLKKREFGSQQIILPLGKVENHLSFIETGMVRYYIPGEENESTFGFSFENEFMSAYDSFLTQSPSIYQIETLSPTLLWQLTYYDLQEVYANTSIGNVLGRFAAEGLFLKKSKRELSLLNESATERYLNLFKDRPALIRQIPLKYIASYIGITPQALSRIRKQIS</sequence>
<comment type="caution">
    <text evidence="2">The sequence shown here is derived from an EMBL/GenBank/DDBJ whole genome shotgun (WGS) entry which is preliminary data.</text>
</comment>
<accession>A0ABV5J793</accession>
<dbReference type="InterPro" id="IPR000595">
    <property type="entry name" value="cNMP-bd_dom"/>
</dbReference>
<organism evidence="2 3">
    <name type="scientific">Echinicola jeungdonensis</name>
    <dbReference type="NCBI Taxonomy" id="709343"/>
    <lineage>
        <taxon>Bacteria</taxon>
        <taxon>Pseudomonadati</taxon>
        <taxon>Bacteroidota</taxon>
        <taxon>Cytophagia</taxon>
        <taxon>Cytophagales</taxon>
        <taxon>Cyclobacteriaceae</taxon>
        <taxon>Echinicola</taxon>
    </lineage>
</organism>
<dbReference type="EMBL" id="JBHMEW010000063">
    <property type="protein sequence ID" value="MFB9212704.1"/>
    <property type="molecule type" value="Genomic_DNA"/>
</dbReference>
<protein>
    <submittedName>
        <fullName evidence="2">Crp/Fnr family transcriptional regulator</fullName>
    </submittedName>
</protein>
<dbReference type="InterPro" id="IPR018490">
    <property type="entry name" value="cNMP-bd_dom_sf"/>
</dbReference>
<dbReference type="SUPFAM" id="SSF51206">
    <property type="entry name" value="cAMP-binding domain-like"/>
    <property type="match status" value="1"/>
</dbReference>
<dbReference type="Pfam" id="PF00027">
    <property type="entry name" value="cNMP_binding"/>
    <property type="match status" value="1"/>
</dbReference>
<dbReference type="Proteomes" id="UP001589654">
    <property type="component" value="Unassembled WGS sequence"/>
</dbReference>
<keyword evidence="3" id="KW-1185">Reference proteome</keyword>
<name>A0ABV5J793_9BACT</name>
<evidence type="ECO:0000313" key="2">
    <source>
        <dbReference type="EMBL" id="MFB9212704.1"/>
    </source>
</evidence>
<evidence type="ECO:0000259" key="1">
    <source>
        <dbReference type="Pfam" id="PF00027"/>
    </source>
</evidence>
<dbReference type="RefSeq" id="WP_290247523.1">
    <property type="nucleotide sequence ID" value="NZ_JAUFQT010000001.1"/>
</dbReference>
<gene>
    <name evidence="2" type="ORF">ACFFUR_12890</name>
</gene>
<proteinExistence type="predicted"/>
<dbReference type="Gene3D" id="2.60.120.10">
    <property type="entry name" value="Jelly Rolls"/>
    <property type="match status" value="1"/>
</dbReference>
<evidence type="ECO:0000313" key="3">
    <source>
        <dbReference type="Proteomes" id="UP001589654"/>
    </source>
</evidence>
<feature type="domain" description="Cyclic nucleotide-binding" evidence="1">
    <location>
        <begin position="29"/>
        <end position="114"/>
    </location>
</feature>
<reference evidence="2 3" key="1">
    <citation type="submission" date="2024-09" db="EMBL/GenBank/DDBJ databases">
        <authorList>
            <person name="Sun Q."/>
            <person name="Mori K."/>
        </authorList>
    </citation>
    <scope>NUCLEOTIDE SEQUENCE [LARGE SCALE GENOMIC DNA]</scope>
    <source>
        <strain evidence="2 3">CECT 7682</strain>
    </source>
</reference>
<dbReference type="InterPro" id="IPR014710">
    <property type="entry name" value="RmlC-like_jellyroll"/>
</dbReference>